<name>A0A928Z9A4_9CYAN</name>
<protein>
    <submittedName>
        <fullName evidence="2">Class I SAM-dependent DNA methyltransferase</fullName>
    </submittedName>
</protein>
<keyword evidence="2" id="KW-0489">Methyltransferase</keyword>
<sequence>MPRTRRAIEGLSRYIVTPETSKYRVFILVDGKILPEHGLIAIGSDSGLIFGILSSKIHVTWALAAGGTLEDRPRYNKTCCFDPFPFPDRTPAQKQKIRELGERLDSHRKQVQAAHPDITITGMYNLLEKLRAGEPFTQK</sequence>
<dbReference type="InterPro" id="IPR046820">
    <property type="entry name" value="MmeI_TRD"/>
</dbReference>
<proteinExistence type="predicted"/>
<dbReference type="AlphaFoldDB" id="A0A928Z9A4"/>
<evidence type="ECO:0000313" key="2">
    <source>
        <dbReference type="EMBL" id="MBE9041498.1"/>
    </source>
</evidence>
<dbReference type="GO" id="GO:0008168">
    <property type="term" value="F:methyltransferase activity"/>
    <property type="evidence" value="ECO:0007669"/>
    <property type="project" value="UniProtKB-KW"/>
</dbReference>
<reference evidence="2" key="1">
    <citation type="submission" date="2020-10" db="EMBL/GenBank/DDBJ databases">
        <authorList>
            <person name="Castelo-Branco R."/>
            <person name="Eusebio N."/>
            <person name="Adriana R."/>
            <person name="Vieira A."/>
            <person name="Brugerolle De Fraissinette N."/>
            <person name="Rezende De Castro R."/>
            <person name="Schneider M.P."/>
            <person name="Vasconcelos V."/>
            <person name="Leao P.N."/>
        </authorList>
    </citation>
    <scope>NUCLEOTIDE SEQUENCE</scope>
    <source>
        <strain evidence="2">LEGE 11467</strain>
    </source>
</reference>
<comment type="caution">
    <text evidence="2">The sequence shown here is derived from an EMBL/GenBank/DDBJ whole genome shotgun (WGS) entry which is preliminary data.</text>
</comment>
<evidence type="ECO:0000313" key="3">
    <source>
        <dbReference type="Proteomes" id="UP000621799"/>
    </source>
</evidence>
<keyword evidence="3" id="KW-1185">Reference proteome</keyword>
<organism evidence="2 3">
    <name type="scientific">Zarconia navalis LEGE 11467</name>
    <dbReference type="NCBI Taxonomy" id="1828826"/>
    <lineage>
        <taxon>Bacteria</taxon>
        <taxon>Bacillati</taxon>
        <taxon>Cyanobacteriota</taxon>
        <taxon>Cyanophyceae</taxon>
        <taxon>Oscillatoriophycideae</taxon>
        <taxon>Oscillatoriales</taxon>
        <taxon>Oscillatoriales incertae sedis</taxon>
        <taxon>Zarconia</taxon>
        <taxon>Zarconia navalis</taxon>
    </lineage>
</organism>
<feature type="non-terminal residue" evidence="2">
    <location>
        <position position="139"/>
    </location>
</feature>
<dbReference type="Pfam" id="PF20466">
    <property type="entry name" value="MmeI_TRD"/>
    <property type="match status" value="1"/>
</dbReference>
<gene>
    <name evidence="2" type="ORF">IQ235_11980</name>
</gene>
<evidence type="ECO:0000259" key="1">
    <source>
        <dbReference type="Pfam" id="PF20466"/>
    </source>
</evidence>
<keyword evidence="2" id="KW-0808">Transferase</keyword>
<dbReference type="GO" id="GO:0032259">
    <property type="term" value="P:methylation"/>
    <property type="evidence" value="ECO:0007669"/>
    <property type="project" value="UniProtKB-KW"/>
</dbReference>
<feature type="domain" description="MmeI-like target recognition" evidence="1">
    <location>
        <begin position="16"/>
        <end position="88"/>
    </location>
</feature>
<dbReference type="Proteomes" id="UP000621799">
    <property type="component" value="Unassembled WGS sequence"/>
</dbReference>
<dbReference type="EMBL" id="JADEXN010000203">
    <property type="protein sequence ID" value="MBE9041498.1"/>
    <property type="molecule type" value="Genomic_DNA"/>
</dbReference>
<accession>A0A928Z9A4</accession>